<dbReference type="EMBL" id="LGUG01000004">
    <property type="protein sequence ID" value="KON97980.1"/>
    <property type="molecule type" value="Genomic_DNA"/>
</dbReference>
<evidence type="ECO:0000313" key="1">
    <source>
        <dbReference type="EMBL" id="KON97980.1"/>
    </source>
</evidence>
<sequence>MEFIVRGVTLVNSERCFTADVWVQDQIIHYIHEHIPPKPPIKEIDGSDCYMLPGLFRFGSSLGSERTNAEGFKHMQEKWLREGYTAYVDDLTVNHATNWRTTLAYELAMHHNSWLEYRVRLRVPYRLVNESLIRAVLAHRIPMLEMIMCPSDSPSASFWSLLLAGFSRYRLALKLSFAEECTLRERKRWLAEHMPLLVTMLEYRGISLILDEHPKIVKSISDRKRSYGAYITWEMDKDSELSYDRKQFGEFSASSTGFGKLPVNERTLRRMVEVGARQPARLFGAYPQKGALVSGSEADFFLLPKKNFKNPATFWSPSLVYTRGRRNKYLLFTEKDANRCNIAL</sequence>
<dbReference type="PANTHER" id="PTHR11647:SF1">
    <property type="entry name" value="COLLAPSIN RESPONSE MEDIATOR PROTEIN"/>
    <property type="match status" value="1"/>
</dbReference>
<proteinExistence type="predicted"/>
<accession>A0A0D1XQI3</accession>
<reference evidence="2 4" key="2">
    <citation type="submission" date="2016-10" db="EMBL/GenBank/DDBJ databases">
        <authorList>
            <person name="de Groot N.N."/>
        </authorList>
    </citation>
    <scope>NUCLEOTIDE SEQUENCE [LARGE SCALE GENOMIC DNA]</scope>
    <source>
        <strain evidence="2 4">DSM 2895</strain>
    </source>
</reference>
<dbReference type="PATRIC" id="fig|47500.12.peg.4622"/>
<dbReference type="Gene3D" id="3.20.20.140">
    <property type="entry name" value="Metal-dependent hydrolases"/>
    <property type="match status" value="2"/>
</dbReference>
<gene>
    <name evidence="1" type="ORF">AF333_23665</name>
    <name evidence="2" type="ORF">SAMN04487909_101204</name>
</gene>
<name>A0A0D1XQI3_ANEMI</name>
<dbReference type="PANTHER" id="PTHR11647">
    <property type="entry name" value="HYDRANTOINASE/DIHYDROPYRIMIDINASE FAMILY MEMBER"/>
    <property type="match status" value="1"/>
</dbReference>
<dbReference type="InterPro" id="IPR050378">
    <property type="entry name" value="Metallo-dep_Hydrolases_sf"/>
</dbReference>
<organism evidence="1 3">
    <name type="scientific">Aneurinibacillus migulanus</name>
    <name type="common">Bacillus migulanus</name>
    <dbReference type="NCBI Taxonomy" id="47500"/>
    <lineage>
        <taxon>Bacteria</taxon>
        <taxon>Bacillati</taxon>
        <taxon>Bacillota</taxon>
        <taxon>Bacilli</taxon>
        <taxon>Bacillales</taxon>
        <taxon>Paenibacillaceae</taxon>
        <taxon>Aneurinibacillus group</taxon>
        <taxon>Aneurinibacillus</taxon>
    </lineage>
</organism>
<evidence type="ECO:0008006" key="5">
    <source>
        <dbReference type="Google" id="ProtNLM"/>
    </source>
</evidence>
<dbReference type="EMBL" id="FNED01000001">
    <property type="protein sequence ID" value="SDI00379.1"/>
    <property type="molecule type" value="Genomic_DNA"/>
</dbReference>
<keyword evidence="3" id="KW-1185">Reference proteome</keyword>
<evidence type="ECO:0000313" key="4">
    <source>
        <dbReference type="Proteomes" id="UP000182836"/>
    </source>
</evidence>
<dbReference type="GO" id="GO:0005829">
    <property type="term" value="C:cytosol"/>
    <property type="evidence" value="ECO:0007669"/>
    <property type="project" value="TreeGrafter"/>
</dbReference>
<dbReference type="Gene3D" id="2.30.40.10">
    <property type="entry name" value="Urease, subunit C, domain 1"/>
    <property type="match status" value="1"/>
</dbReference>
<dbReference type="Proteomes" id="UP000037269">
    <property type="component" value="Unassembled WGS sequence"/>
</dbReference>
<dbReference type="Proteomes" id="UP000182836">
    <property type="component" value="Unassembled WGS sequence"/>
</dbReference>
<dbReference type="RefSeq" id="WP_043067911.1">
    <property type="nucleotide sequence ID" value="NZ_BJOA01000024.1"/>
</dbReference>
<dbReference type="STRING" id="47500.AF333_23665"/>
<dbReference type="SUPFAM" id="SSF51338">
    <property type="entry name" value="Composite domain of metallo-dependent hydrolases"/>
    <property type="match status" value="1"/>
</dbReference>
<dbReference type="OrthoDB" id="9775607at2"/>
<dbReference type="InterPro" id="IPR011059">
    <property type="entry name" value="Metal-dep_hydrolase_composite"/>
</dbReference>
<evidence type="ECO:0000313" key="3">
    <source>
        <dbReference type="Proteomes" id="UP000037269"/>
    </source>
</evidence>
<evidence type="ECO:0000313" key="2">
    <source>
        <dbReference type="EMBL" id="SDI00379.1"/>
    </source>
</evidence>
<reference evidence="1 3" key="1">
    <citation type="submission" date="2015-07" db="EMBL/GenBank/DDBJ databases">
        <title>Fjat-14205 dsm 2895.</title>
        <authorList>
            <person name="Liu B."/>
            <person name="Wang J."/>
            <person name="Zhu Y."/>
            <person name="Liu G."/>
            <person name="Chen Q."/>
            <person name="Chen Z."/>
            <person name="Lan J."/>
            <person name="Che J."/>
            <person name="Ge C."/>
            <person name="Shi H."/>
            <person name="Pan Z."/>
            <person name="Liu X."/>
        </authorList>
    </citation>
    <scope>NUCLEOTIDE SEQUENCE [LARGE SCALE GENOMIC DNA]</scope>
    <source>
        <strain evidence="1 3">DSM 2895</strain>
    </source>
</reference>
<dbReference type="GeneID" id="42308126"/>
<protein>
    <recommendedName>
        <fullName evidence="5">Amidohydrolase-related domain-containing protein</fullName>
    </recommendedName>
</protein>
<dbReference type="AlphaFoldDB" id="A0A0D1XQI3"/>
<dbReference type="GO" id="GO:0016812">
    <property type="term" value="F:hydrolase activity, acting on carbon-nitrogen (but not peptide) bonds, in cyclic amides"/>
    <property type="evidence" value="ECO:0007669"/>
    <property type="project" value="TreeGrafter"/>
</dbReference>